<evidence type="ECO:0000256" key="1">
    <source>
        <dbReference type="SAM" id="MobiDB-lite"/>
    </source>
</evidence>
<feature type="domain" description="Retrovirus-related Pol polyprotein from transposon TNT 1-94-like beta-barrel" evidence="2">
    <location>
        <begin position="70"/>
        <end position="144"/>
    </location>
</feature>
<sequence length="159" mass="17866">MHSRLQNVQVQEDMRGSGQANAPEQWLEMLHKASPKQIKQMRGILQGHNELSDSLSSTNLAGNPNPSLKWIVDTEASDHMIHNHAYLYHKHIIGSKGIVQLPTGDSTTISHIGSLKLNETEMISDVLCIPAFRFNCLSLNKLTKELNYCVSFFPTHCIF</sequence>
<feature type="region of interest" description="Disordered" evidence="1">
    <location>
        <begin position="1"/>
        <end position="20"/>
    </location>
</feature>
<dbReference type="AlphaFoldDB" id="A0ABD2T719"/>
<gene>
    <name evidence="3" type="ORF">AABB24_020255</name>
</gene>
<dbReference type="InterPro" id="IPR054722">
    <property type="entry name" value="PolX-like_BBD"/>
</dbReference>
<evidence type="ECO:0000313" key="3">
    <source>
        <dbReference type="EMBL" id="KAL3352063.1"/>
    </source>
</evidence>
<feature type="compositionally biased region" description="Polar residues" evidence="1">
    <location>
        <begin position="1"/>
        <end position="10"/>
    </location>
</feature>
<evidence type="ECO:0000313" key="4">
    <source>
        <dbReference type="Proteomes" id="UP001627284"/>
    </source>
</evidence>
<proteinExistence type="predicted"/>
<name>A0ABD2T719_9SOLN</name>
<dbReference type="Pfam" id="PF22936">
    <property type="entry name" value="Pol_BBD"/>
    <property type="match status" value="1"/>
</dbReference>
<dbReference type="Proteomes" id="UP001627284">
    <property type="component" value="Unassembled WGS sequence"/>
</dbReference>
<protein>
    <recommendedName>
        <fullName evidence="2">Retrovirus-related Pol polyprotein from transposon TNT 1-94-like beta-barrel domain-containing protein</fullName>
    </recommendedName>
</protein>
<comment type="caution">
    <text evidence="3">The sequence shown here is derived from an EMBL/GenBank/DDBJ whole genome shotgun (WGS) entry which is preliminary data.</text>
</comment>
<keyword evidence="4" id="KW-1185">Reference proteome</keyword>
<evidence type="ECO:0000259" key="2">
    <source>
        <dbReference type="Pfam" id="PF22936"/>
    </source>
</evidence>
<reference evidence="3 4" key="1">
    <citation type="submission" date="2024-05" db="EMBL/GenBank/DDBJ databases">
        <title>De novo assembly of an allotetraploid wild potato.</title>
        <authorList>
            <person name="Hosaka A.J."/>
        </authorList>
    </citation>
    <scope>NUCLEOTIDE SEQUENCE [LARGE SCALE GENOMIC DNA]</scope>
    <source>
        <tissue evidence="3">Young leaves</tissue>
    </source>
</reference>
<organism evidence="3 4">
    <name type="scientific">Solanum stoloniferum</name>
    <dbReference type="NCBI Taxonomy" id="62892"/>
    <lineage>
        <taxon>Eukaryota</taxon>
        <taxon>Viridiplantae</taxon>
        <taxon>Streptophyta</taxon>
        <taxon>Embryophyta</taxon>
        <taxon>Tracheophyta</taxon>
        <taxon>Spermatophyta</taxon>
        <taxon>Magnoliopsida</taxon>
        <taxon>eudicotyledons</taxon>
        <taxon>Gunneridae</taxon>
        <taxon>Pentapetalae</taxon>
        <taxon>asterids</taxon>
        <taxon>lamiids</taxon>
        <taxon>Solanales</taxon>
        <taxon>Solanaceae</taxon>
        <taxon>Solanoideae</taxon>
        <taxon>Solaneae</taxon>
        <taxon>Solanum</taxon>
    </lineage>
</organism>
<accession>A0ABD2T719</accession>
<dbReference type="EMBL" id="JBJKTR010000012">
    <property type="protein sequence ID" value="KAL3352063.1"/>
    <property type="molecule type" value="Genomic_DNA"/>
</dbReference>